<dbReference type="Proteomes" id="UP000595001">
    <property type="component" value="Chromosome"/>
</dbReference>
<dbReference type="OrthoDB" id="6763at2157"/>
<reference evidence="1 2" key="1">
    <citation type="submission" date="2020-12" db="EMBL/GenBank/DDBJ databases">
        <title>Halosimplex halophilum sp. nov. and Halosimplex salinum sp. nov., two new members of the genus Halosimplex.</title>
        <authorList>
            <person name="Cui H.L."/>
        </authorList>
    </citation>
    <scope>NUCLEOTIDE SEQUENCE [LARGE SCALE GENOMIC DNA]</scope>
    <source>
        <strain evidence="1 2">YGH94</strain>
    </source>
</reference>
<proteinExistence type="predicted"/>
<dbReference type="GeneID" id="60586849"/>
<dbReference type="InterPro" id="IPR003795">
    <property type="entry name" value="DUF192"/>
</dbReference>
<dbReference type="Pfam" id="PF02643">
    <property type="entry name" value="DUF192"/>
    <property type="match status" value="1"/>
</dbReference>
<gene>
    <name evidence="1" type="ORF">I7X12_00110</name>
</gene>
<dbReference type="PANTHER" id="PTHR37953">
    <property type="entry name" value="UPF0127 PROTEIN MJ1496"/>
    <property type="match status" value="1"/>
</dbReference>
<dbReference type="KEGG" id="hlt:I7X12_00110"/>
<keyword evidence="2" id="KW-1185">Reference proteome</keyword>
<dbReference type="EMBL" id="CP065856">
    <property type="protein sequence ID" value="QPV63077.1"/>
    <property type="molecule type" value="Genomic_DNA"/>
</dbReference>
<dbReference type="PANTHER" id="PTHR37953:SF1">
    <property type="entry name" value="UPF0127 PROTEIN MJ1496"/>
    <property type="match status" value="1"/>
</dbReference>
<name>A0A7T3FYR1_9EURY</name>
<accession>A0A7T3FYR1</accession>
<sequence length="171" mass="18554">MVDSRIVWGFGVCLLVLLGGVYAVQSGLVYQINPPDPEGYDRVTVTAYDDDGTELATVEARVADTQAKRYLGLSNTSDLAMGEGMLFVHGEEDSYGYVMREMAFPLDIVFVGADERVTTIRHAGVPDGSPEQTYRGRGKWVLEVPRGWANRTGVEVGDRIAIPESAHDAGG</sequence>
<dbReference type="Gene3D" id="2.60.120.1140">
    <property type="entry name" value="Protein of unknown function DUF192"/>
    <property type="match status" value="1"/>
</dbReference>
<evidence type="ECO:0000313" key="1">
    <source>
        <dbReference type="EMBL" id="QPV63077.1"/>
    </source>
</evidence>
<dbReference type="InterPro" id="IPR038695">
    <property type="entry name" value="Saro_0823-like_sf"/>
</dbReference>
<evidence type="ECO:0000313" key="2">
    <source>
        <dbReference type="Proteomes" id="UP000595001"/>
    </source>
</evidence>
<organism evidence="1 2">
    <name type="scientific">Halosimplex litoreum</name>
    <dbReference type="NCBI Taxonomy" id="1198301"/>
    <lineage>
        <taxon>Archaea</taxon>
        <taxon>Methanobacteriati</taxon>
        <taxon>Methanobacteriota</taxon>
        <taxon>Stenosarchaea group</taxon>
        <taxon>Halobacteria</taxon>
        <taxon>Halobacteriales</taxon>
        <taxon>Haloarculaceae</taxon>
        <taxon>Halosimplex</taxon>
    </lineage>
</organism>
<protein>
    <submittedName>
        <fullName evidence="1">DUF192 domain-containing protein</fullName>
    </submittedName>
</protein>
<dbReference type="AlphaFoldDB" id="A0A7T3FYR1"/>
<dbReference type="RefSeq" id="WP_198061871.1">
    <property type="nucleotide sequence ID" value="NZ_CP065856.1"/>
</dbReference>